<proteinExistence type="predicted"/>
<evidence type="ECO:0000313" key="3">
    <source>
        <dbReference type="Proteomes" id="UP001432027"/>
    </source>
</evidence>
<evidence type="ECO:0000256" key="1">
    <source>
        <dbReference type="SAM" id="MobiDB-lite"/>
    </source>
</evidence>
<dbReference type="EMBL" id="BTSX01000004">
    <property type="protein sequence ID" value="GMS97178.1"/>
    <property type="molecule type" value="Genomic_DNA"/>
</dbReference>
<accession>A0AAV5TSH3</accession>
<dbReference type="Proteomes" id="UP001432027">
    <property type="component" value="Unassembled WGS sequence"/>
</dbReference>
<gene>
    <name evidence="2" type="ORF">PENTCL1PPCAC_19353</name>
</gene>
<feature type="region of interest" description="Disordered" evidence="1">
    <location>
        <begin position="40"/>
        <end position="61"/>
    </location>
</feature>
<protein>
    <submittedName>
        <fullName evidence="2">Uncharacterized protein</fullName>
    </submittedName>
</protein>
<evidence type="ECO:0000313" key="2">
    <source>
        <dbReference type="EMBL" id="GMS97178.1"/>
    </source>
</evidence>
<organism evidence="2 3">
    <name type="scientific">Pristionchus entomophagus</name>
    <dbReference type="NCBI Taxonomy" id="358040"/>
    <lineage>
        <taxon>Eukaryota</taxon>
        <taxon>Metazoa</taxon>
        <taxon>Ecdysozoa</taxon>
        <taxon>Nematoda</taxon>
        <taxon>Chromadorea</taxon>
        <taxon>Rhabditida</taxon>
        <taxon>Rhabditina</taxon>
        <taxon>Diplogasteromorpha</taxon>
        <taxon>Diplogasteroidea</taxon>
        <taxon>Neodiplogasteridae</taxon>
        <taxon>Pristionchus</taxon>
    </lineage>
</organism>
<name>A0AAV5TSH3_9BILA</name>
<dbReference type="AlphaFoldDB" id="A0AAV5TSH3"/>
<keyword evidence="3" id="KW-1185">Reference proteome</keyword>
<comment type="caution">
    <text evidence="2">The sequence shown here is derived from an EMBL/GenBank/DDBJ whole genome shotgun (WGS) entry which is preliminary data.</text>
</comment>
<sequence>MYSVYETQLKHYSLSKHVRLGELFHLAVDLISRAGIRAGPAPKTAESKAPTGGALRREGSTNPVDGVKAGFSCSGTPAAKRVGSAASATGSTGTARDATGMGVLIAGEAWMEMDACAPVTCPPGDCCAPRMAGATTAGARNACRRSRGALRETATSAKAARYRAIFSN</sequence>
<reference evidence="2" key="1">
    <citation type="submission" date="2023-10" db="EMBL/GenBank/DDBJ databases">
        <title>Genome assembly of Pristionchus species.</title>
        <authorList>
            <person name="Yoshida K."/>
            <person name="Sommer R.J."/>
        </authorList>
    </citation>
    <scope>NUCLEOTIDE SEQUENCE</scope>
    <source>
        <strain evidence="2">RS0144</strain>
    </source>
</reference>